<name>A0ABR0IYL1_9EURO</name>
<evidence type="ECO:0008006" key="9">
    <source>
        <dbReference type="Google" id="ProtNLM"/>
    </source>
</evidence>
<accession>A0ABR0IYL1</accession>
<organism evidence="7 8">
    <name type="scientific">Exophiala sideris</name>
    <dbReference type="NCBI Taxonomy" id="1016849"/>
    <lineage>
        <taxon>Eukaryota</taxon>
        <taxon>Fungi</taxon>
        <taxon>Dikarya</taxon>
        <taxon>Ascomycota</taxon>
        <taxon>Pezizomycotina</taxon>
        <taxon>Eurotiomycetes</taxon>
        <taxon>Chaetothyriomycetidae</taxon>
        <taxon>Chaetothyriales</taxon>
        <taxon>Herpotrichiellaceae</taxon>
        <taxon>Exophiala</taxon>
    </lineage>
</organism>
<keyword evidence="8" id="KW-1185">Reference proteome</keyword>
<keyword evidence="4 6" id="KW-1133">Transmembrane helix</keyword>
<feature type="transmembrane region" description="Helical" evidence="6">
    <location>
        <begin position="65"/>
        <end position="82"/>
    </location>
</feature>
<keyword evidence="5 6" id="KW-0472">Membrane</keyword>
<sequence length="114" mass="12959">MELSSSPHIVKQDTPLYDIGKPDTAHVEQQVDIHGLVVDRRHEQELLAAQLEGEDKKIKRIIRRLDIRLVLMLALLYVWAFIDRGNLANANIAGMSKDLKLTGNNRYSVLTMIV</sequence>
<proteinExistence type="predicted"/>
<evidence type="ECO:0000313" key="7">
    <source>
        <dbReference type="EMBL" id="KAK5052241.1"/>
    </source>
</evidence>
<evidence type="ECO:0000256" key="6">
    <source>
        <dbReference type="SAM" id="Phobius"/>
    </source>
</evidence>
<evidence type="ECO:0000256" key="5">
    <source>
        <dbReference type="ARBA" id="ARBA00023136"/>
    </source>
</evidence>
<reference evidence="7 8" key="1">
    <citation type="submission" date="2023-08" db="EMBL/GenBank/DDBJ databases">
        <title>Black Yeasts Isolated from many extreme environments.</title>
        <authorList>
            <person name="Coleine C."/>
            <person name="Stajich J.E."/>
            <person name="Selbmann L."/>
        </authorList>
    </citation>
    <scope>NUCLEOTIDE SEQUENCE [LARGE SCALE GENOMIC DNA]</scope>
    <source>
        <strain evidence="7 8">CCFEE 6328</strain>
    </source>
</reference>
<comment type="caution">
    <text evidence="7">The sequence shown here is derived from an EMBL/GenBank/DDBJ whole genome shotgun (WGS) entry which is preliminary data.</text>
</comment>
<keyword evidence="2" id="KW-0813">Transport</keyword>
<keyword evidence="3 6" id="KW-0812">Transmembrane</keyword>
<evidence type="ECO:0000256" key="3">
    <source>
        <dbReference type="ARBA" id="ARBA00022692"/>
    </source>
</evidence>
<dbReference type="EMBL" id="JAVRRF010000031">
    <property type="protein sequence ID" value="KAK5052241.1"/>
    <property type="molecule type" value="Genomic_DNA"/>
</dbReference>
<dbReference type="PANTHER" id="PTHR43791">
    <property type="entry name" value="PERMEASE-RELATED"/>
    <property type="match status" value="1"/>
</dbReference>
<gene>
    <name evidence="7" type="ORF">LTR69_010003</name>
</gene>
<evidence type="ECO:0000256" key="2">
    <source>
        <dbReference type="ARBA" id="ARBA00022448"/>
    </source>
</evidence>
<evidence type="ECO:0000256" key="4">
    <source>
        <dbReference type="ARBA" id="ARBA00022989"/>
    </source>
</evidence>
<protein>
    <recommendedName>
        <fullName evidence="9">Major facilitator superfamily (MFS) profile domain-containing protein</fullName>
    </recommendedName>
</protein>
<comment type="subcellular location">
    <subcellularLocation>
        <location evidence="1">Membrane</location>
        <topology evidence="1">Multi-pass membrane protein</topology>
    </subcellularLocation>
</comment>
<evidence type="ECO:0000313" key="8">
    <source>
        <dbReference type="Proteomes" id="UP001345691"/>
    </source>
</evidence>
<dbReference type="Proteomes" id="UP001345691">
    <property type="component" value="Unassembled WGS sequence"/>
</dbReference>
<evidence type="ECO:0000256" key="1">
    <source>
        <dbReference type="ARBA" id="ARBA00004141"/>
    </source>
</evidence>
<dbReference type="PANTHER" id="PTHR43791:SF47">
    <property type="entry name" value="MAJOR FACILITATOR SUPERFAMILY (MFS) PROFILE DOMAIN-CONTAINING PROTEIN-RELATED"/>
    <property type="match status" value="1"/>
</dbReference>